<keyword evidence="3 7" id="KW-0999">Mitochondrion inner membrane</keyword>
<dbReference type="EMBL" id="JAWNGG020000096">
    <property type="protein sequence ID" value="KAK9302415.1"/>
    <property type="molecule type" value="Genomic_DNA"/>
</dbReference>
<protein>
    <recommendedName>
        <fullName evidence="7">MICOS complex subunit MIC60</fullName>
    </recommendedName>
    <alternativeName>
        <fullName evidence="7">Mitofilin</fullName>
    </alternativeName>
</protein>
<keyword evidence="9" id="KW-1185">Reference proteome</keyword>
<organism evidence="8 9">
    <name type="scientific">Tetragonisca angustula</name>
    <dbReference type="NCBI Taxonomy" id="166442"/>
    <lineage>
        <taxon>Eukaryota</taxon>
        <taxon>Metazoa</taxon>
        <taxon>Ecdysozoa</taxon>
        <taxon>Arthropoda</taxon>
        <taxon>Hexapoda</taxon>
        <taxon>Insecta</taxon>
        <taxon>Pterygota</taxon>
        <taxon>Neoptera</taxon>
        <taxon>Endopterygota</taxon>
        <taxon>Hymenoptera</taxon>
        <taxon>Apocrita</taxon>
        <taxon>Aculeata</taxon>
        <taxon>Apoidea</taxon>
        <taxon>Anthophila</taxon>
        <taxon>Apidae</taxon>
        <taxon>Tetragonisca</taxon>
    </lineage>
</organism>
<dbReference type="PROSITE" id="PS51257">
    <property type="entry name" value="PROKAR_LIPOPROTEIN"/>
    <property type="match status" value="1"/>
</dbReference>
<dbReference type="GO" id="GO:0061617">
    <property type="term" value="C:MICOS complex"/>
    <property type="evidence" value="ECO:0007669"/>
    <property type="project" value="TreeGrafter"/>
</dbReference>
<proteinExistence type="inferred from homology"/>
<evidence type="ECO:0000256" key="4">
    <source>
        <dbReference type="ARBA" id="ARBA00022989"/>
    </source>
</evidence>
<comment type="subcellular location">
    <subcellularLocation>
        <location evidence="7">Mitochondrion inner membrane</location>
        <topology evidence="7">Single-pass membrane protein</topology>
    </subcellularLocation>
</comment>
<dbReference type="Proteomes" id="UP001432146">
    <property type="component" value="Unassembled WGS sequence"/>
</dbReference>
<keyword evidence="6" id="KW-0472">Membrane</keyword>
<comment type="similarity">
    <text evidence="1 7">Belongs to the MICOS complex subunit Mic60 family.</text>
</comment>
<evidence type="ECO:0000256" key="2">
    <source>
        <dbReference type="ARBA" id="ARBA00022692"/>
    </source>
</evidence>
<evidence type="ECO:0000256" key="1">
    <source>
        <dbReference type="ARBA" id="ARBA00010877"/>
    </source>
</evidence>
<name>A0AAW0ZXJ2_9HYME</name>
<dbReference type="GO" id="GO:0042407">
    <property type="term" value="P:cristae formation"/>
    <property type="evidence" value="ECO:0007669"/>
    <property type="project" value="TreeGrafter"/>
</dbReference>
<dbReference type="AlphaFoldDB" id="A0AAW0ZXJ2"/>
<evidence type="ECO:0000313" key="8">
    <source>
        <dbReference type="EMBL" id="KAK9302415.1"/>
    </source>
</evidence>
<evidence type="ECO:0000256" key="5">
    <source>
        <dbReference type="ARBA" id="ARBA00023128"/>
    </source>
</evidence>
<dbReference type="PANTHER" id="PTHR15415">
    <property type="entry name" value="MITOFILIN"/>
    <property type="match status" value="1"/>
</dbReference>
<evidence type="ECO:0000256" key="3">
    <source>
        <dbReference type="ARBA" id="ARBA00022792"/>
    </source>
</evidence>
<evidence type="ECO:0000313" key="9">
    <source>
        <dbReference type="Proteomes" id="UP001432146"/>
    </source>
</evidence>
<gene>
    <name evidence="8" type="ORF">QLX08_005565</name>
</gene>
<sequence>MEEERGASNAQILWSACQALARAVKSAPAGAPVETIRPLEPEIKAVTKAAPKEDPLVTAAIQGIPEEAAKRGVFPEDVLRARFLKVEQVARRLAMVPEEGASLPIYFLSYLQSYLIIKNASPIPQYEIEDKPIDVNKLNTYDILHRARYWLDRGDFKMTLRYMNLLKGAPKSIARDWMNETRILLETQQAVDTLLAYAGAIGLVFLGAGDSKCSSKPRLEKTVDRRRRRMLAWKRRRRSLILAWKRRRRRLRKRGWTYSGVQTAVERILGWKLWDDDGGQTAECEKRAVFQVSLPPGSSTNENAGCKRILLLRRDS</sequence>
<comment type="caution">
    <text evidence="8">The sequence shown here is derived from an EMBL/GenBank/DDBJ whole genome shotgun (WGS) entry which is preliminary data.</text>
</comment>
<comment type="subunit">
    <text evidence="7">Component of the mitochondrial contact site and cristae organizing system (MICOS) complex.</text>
</comment>
<evidence type="ECO:0000256" key="7">
    <source>
        <dbReference type="RuleBase" id="RU363000"/>
    </source>
</evidence>
<evidence type="ECO:0000256" key="6">
    <source>
        <dbReference type="ARBA" id="ARBA00023136"/>
    </source>
</evidence>
<comment type="function">
    <text evidence="7">Component of the MICOS complex, a large protein complex of the mitochondrial inner membrane that plays crucial roles in the maintenance of crista junctions, inner membrane architecture, and formation of contact sites to the outer membrane.</text>
</comment>
<accession>A0AAW0ZXJ2</accession>
<dbReference type="PANTHER" id="PTHR15415:SF7">
    <property type="entry name" value="MICOS COMPLEX SUBUNIT MIC60"/>
    <property type="match status" value="1"/>
</dbReference>
<keyword evidence="2 7" id="KW-0812">Transmembrane</keyword>
<keyword evidence="5 7" id="KW-0496">Mitochondrion</keyword>
<keyword evidence="4" id="KW-1133">Transmembrane helix</keyword>
<dbReference type="Pfam" id="PF09731">
    <property type="entry name" value="Mitofilin"/>
    <property type="match status" value="1"/>
</dbReference>
<reference evidence="8 9" key="1">
    <citation type="submission" date="2024-05" db="EMBL/GenBank/DDBJ databases">
        <title>The nuclear and mitochondrial genome assemblies of Tetragonisca angustula (Apidae: Meliponini), a tiny yet remarkable pollinator in the Neotropics.</title>
        <authorList>
            <person name="Ferrari R."/>
            <person name="Ricardo P.C."/>
            <person name="Dias F.C."/>
            <person name="Araujo N.S."/>
            <person name="Soares D.O."/>
            <person name="Zhou Q.-S."/>
            <person name="Zhu C.-D."/>
            <person name="Coutinho L."/>
            <person name="Airas M.C."/>
            <person name="Batista T.M."/>
        </authorList>
    </citation>
    <scope>NUCLEOTIDE SEQUENCE [LARGE SCALE GENOMIC DNA]</scope>
    <source>
        <strain evidence="8">ASF017062</strain>
        <tissue evidence="8">Abdomen</tissue>
    </source>
</reference>
<dbReference type="InterPro" id="IPR019133">
    <property type="entry name" value="MIC60"/>
</dbReference>